<feature type="compositionally biased region" description="Polar residues" evidence="8">
    <location>
        <begin position="1099"/>
        <end position="1112"/>
    </location>
</feature>
<comment type="subcellular location">
    <subcellularLocation>
        <location evidence="1">Nucleus</location>
    </subcellularLocation>
</comment>
<keyword evidence="5" id="KW-0238">DNA-binding</keyword>
<dbReference type="PANTHER" id="PTHR47782">
    <property type="entry name" value="ZN(II)2CYS6 TRANSCRIPTION FACTOR (EUROFUNG)-RELATED"/>
    <property type="match status" value="1"/>
</dbReference>
<evidence type="ECO:0000256" key="8">
    <source>
        <dbReference type="SAM" id="MobiDB-lite"/>
    </source>
</evidence>
<evidence type="ECO:0000256" key="4">
    <source>
        <dbReference type="ARBA" id="ARBA00023015"/>
    </source>
</evidence>
<dbReference type="CDD" id="cd00067">
    <property type="entry name" value="GAL4"/>
    <property type="match status" value="1"/>
</dbReference>
<evidence type="ECO:0000259" key="9">
    <source>
        <dbReference type="PROSITE" id="PS50048"/>
    </source>
</evidence>
<name>A0ABR4NUU7_9SACH</name>
<accession>A0ABR4NUU7</accession>
<protein>
    <submittedName>
        <fullName evidence="10">Protein SIP4</fullName>
    </submittedName>
</protein>
<dbReference type="InterPro" id="IPR001138">
    <property type="entry name" value="Zn2Cys6_DnaBD"/>
</dbReference>
<dbReference type="Pfam" id="PF00172">
    <property type="entry name" value="Zn_clus"/>
    <property type="match status" value="1"/>
</dbReference>
<sequence length="1200" mass="137905">MSDKTEKILLVDKVKKRHSQACDRCRLKKIKCDGLQPCSQCSKIGYNCITSDKLTRRGLPKGYTELLEKEVVKLQQICNEIILDETLDRTRILEVLKASNYKSGESTGNANGSSMNNNENIGKRKLASSSLEVSLENETKGLKYEKGVREGEEIPDDVDEREERTDSLKNNNAQEDEQDGGIFAFINDTFHYYNNYYYVTPTQEQFSTNFSNNYLGHATWHLLNGNIHPSKASEDSRTKTKYPDTSFVADNTWLREFQIDTMVEILQLNSQFLLPQFLLVRYKYNMNQLKELLELSLEQFFKSQNSLIPLLYPLEFWKEKLLQQITLCTSTQYSSVFNTMSNNPISSPSLEKKLCVVDNNPIILLTLIFIIQINWSCLDDYKLYQCSKIIFSTAAKNLSTFQSLLLSTFYFMGSCDMKHNWYHDVMKAQNGDAYIKENKKPKSQKNLKLSSNLWATEFLHIVYSHVLDMGLFINYKNLIPMTFDNSLLSVNKHSSKKNKATNNNNSLMMIDNGTESSERTIVAFWCFQFLDSWWSLIQGLPKSNFLINEFHPKSIKNLGLPQLKAFSLILEFIVNTLDGCNMLHTLSNGGRHKLAQTTEQFHNILQKWKLYHSIKDHEELHESQLTTLSTSEYYSNLDIFLTKPDIVEIQLTLYYLIMALFADTRMITRKHSDQFSYNQSFDTFDESNKNNRKSGILPTEEISYEIISIYLLLLLNKDMIEQPQQFNVLHILPCDSLDLIKLCLHNLYQWSISPQQPNESDHQVNWKFNKFQKLLTQWCQLWYLDETKDPLLQKLVLGYKLKLEKSGDFNDANFNLQKIKYFTEVVNFNAIARTNLVKSSSHANMNQFNIFENMNMDSRFMSPLLNSSIKLPLLQESKSFSNLNGNNSNNNEGVGLGLASTNFISGESNDMLSNTGANGSINLQKYKSRPIFTQDETDDGYAEDDDEDDDDSPNNAPLEFNTARRSSLFHQKHNQPPVYHKYKENLERTKQVTFSKDPKSPTAENTENNKRKVDHIILNEEKDQKRRKSGPISAMTEIKPRDPKYSNDEEHAQDQSERIYNAEKYNKENIYNQNVLPPLSFLNEVPPSEQKMFMTQGSLVNKSGSNSTTLIPSLNDRDKAPSPNNNSSINTRKLLETPRTFLNMFLLNTNPSSSNDKGSPTSLTLSHNVLKNDNVLGPSKRNTSNSSINSSAVGTPPDKL</sequence>
<evidence type="ECO:0000256" key="3">
    <source>
        <dbReference type="ARBA" id="ARBA00022833"/>
    </source>
</evidence>
<evidence type="ECO:0000256" key="6">
    <source>
        <dbReference type="ARBA" id="ARBA00023163"/>
    </source>
</evidence>
<dbReference type="SUPFAM" id="SSF57701">
    <property type="entry name" value="Zn2/Cys6 DNA-binding domain"/>
    <property type="match status" value="1"/>
</dbReference>
<evidence type="ECO:0000313" key="11">
    <source>
        <dbReference type="Proteomes" id="UP001623330"/>
    </source>
</evidence>
<evidence type="ECO:0000256" key="5">
    <source>
        <dbReference type="ARBA" id="ARBA00023125"/>
    </source>
</evidence>
<feature type="compositionally biased region" description="Basic and acidic residues" evidence="8">
    <location>
        <begin position="1038"/>
        <end position="1054"/>
    </location>
</feature>
<feature type="region of interest" description="Disordered" evidence="8">
    <location>
        <begin position="1146"/>
        <end position="1200"/>
    </location>
</feature>
<feature type="compositionally biased region" description="Polar residues" evidence="8">
    <location>
        <begin position="1146"/>
        <end position="1171"/>
    </location>
</feature>
<keyword evidence="6" id="KW-0804">Transcription</keyword>
<feature type="region of interest" description="Disordered" evidence="8">
    <location>
        <begin position="142"/>
        <end position="175"/>
    </location>
</feature>
<comment type="caution">
    <text evidence="10">The sequence shown here is derived from an EMBL/GenBank/DDBJ whole genome shotgun (WGS) entry which is preliminary data.</text>
</comment>
<feature type="compositionally biased region" description="Acidic residues" evidence="8">
    <location>
        <begin position="935"/>
        <end position="952"/>
    </location>
</feature>
<organism evidence="10 11">
    <name type="scientific">Nakaseomyces bracarensis</name>
    <dbReference type="NCBI Taxonomy" id="273131"/>
    <lineage>
        <taxon>Eukaryota</taxon>
        <taxon>Fungi</taxon>
        <taxon>Dikarya</taxon>
        <taxon>Ascomycota</taxon>
        <taxon>Saccharomycotina</taxon>
        <taxon>Saccharomycetes</taxon>
        <taxon>Saccharomycetales</taxon>
        <taxon>Saccharomycetaceae</taxon>
        <taxon>Nakaseomyces</taxon>
    </lineage>
</organism>
<evidence type="ECO:0000256" key="7">
    <source>
        <dbReference type="ARBA" id="ARBA00023242"/>
    </source>
</evidence>
<dbReference type="PROSITE" id="PS50048">
    <property type="entry name" value="ZN2_CY6_FUNGAL_2"/>
    <property type="match status" value="1"/>
</dbReference>
<dbReference type="SMART" id="SM00066">
    <property type="entry name" value="GAL4"/>
    <property type="match status" value="1"/>
</dbReference>
<evidence type="ECO:0000313" key="10">
    <source>
        <dbReference type="EMBL" id="KAL3232504.1"/>
    </source>
</evidence>
<reference evidence="10 11" key="1">
    <citation type="submission" date="2024-05" db="EMBL/GenBank/DDBJ databases">
        <title>Long read based assembly of the Candida bracarensis genome reveals expanded adhesin content.</title>
        <authorList>
            <person name="Marcet-Houben M."/>
            <person name="Ksiezopolska E."/>
            <person name="Gabaldon T."/>
        </authorList>
    </citation>
    <scope>NUCLEOTIDE SEQUENCE [LARGE SCALE GENOMIC DNA]</scope>
    <source>
        <strain evidence="10 11">CBM6</strain>
    </source>
</reference>
<feature type="domain" description="Zn(2)-C6 fungal-type" evidence="9">
    <location>
        <begin position="21"/>
        <end position="50"/>
    </location>
</feature>
<dbReference type="PROSITE" id="PS00463">
    <property type="entry name" value="ZN2_CY6_FUNGAL_1"/>
    <property type="match status" value="1"/>
</dbReference>
<dbReference type="InterPro" id="IPR052202">
    <property type="entry name" value="Yeast_MetPath_Reg"/>
</dbReference>
<keyword evidence="2" id="KW-0479">Metal-binding</keyword>
<dbReference type="EMBL" id="JBEVYD010000005">
    <property type="protein sequence ID" value="KAL3232504.1"/>
    <property type="molecule type" value="Genomic_DNA"/>
</dbReference>
<dbReference type="PANTHER" id="PTHR47782:SF10">
    <property type="entry name" value="PROTEIN SIP4"/>
    <property type="match status" value="1"/>
</dbReference>
<dbReference type="InterPro" id="IPR036864">
    <property type="entry name" value="Zn2-C6_fun-type_DNA-bd_sf"/>
</dbReference>
<evidence type="ECO:0000256" key="1">
    <source>
        <dbReference type="ARBA" id="ARBA00004123"/>
    </source>
</evidence>
<feature type="compositionally biased region" description="Polar residues" evidence="8">
    <location>
        <begin position="1180"/>
        <end position="1193"/>
    </location>
</feature>
<keyword evidence="4" id="KW-0805">Transcription regulation</keyword>
<feature type="compositionally biased region" description="Polar residues" evidence="8">
    <location>
        <begin position="1122"/>
        <end position="1131"/>
    </location>
</feature>
<feature type="compositionally biased region" description="Basic and acidic residues" evidence="8">
    <location>
        <begin position="1007"/>
        <end position="1024"/>
    </location>
</feature>
<keyword evidence="11" id="KW-1185">Reference proteome</keyword>
<proteinExistence type="predicted"/>
<feature type="region of interest" description="Disordered" evidence="8">
    <location>
        <begin position="990"/>
        <end position="1054"/>
    </location>
</feature>
<feature type="compositionally biased region" description="Basic and acidic residues" evidence="8">
    <location>
        <begin position="142"/>
        <end position="152"/>
    </location>
</feature>
<gene>
    <name evidence="10" type="ORF">RNJ44_04420</name>
</gene>
<dbReference type="Proteomes" id="UP001623330">
    <property type="component" value="Unassembled WGS sequence"/>
</dbReference>
<feature type="region of interest" description="Disordered" evidence="8">
    <location>
        <begin position="1099"/>
        <end position="1134"/>
    </location>
</feature>
<feature type="region of interest" description="Disordered" evidence="8">
    <location>
        <begin position="927"/>
        <end position="959"/>
    </location>
</feature>
<keyword evidence="7" id="KW-0539">Nucleus</keyword>
<dbReference type="Gene3D" id="4.10.240.10">
    <property type="entry name" value="Zn(2)-C6 fungal-type DNA-binding domain"/>
    <property type="match status" value="1"/>
</dbReference>
<evidence type="ECO:0000256" key="2">
    <source>
        <dbReference type="ARBA" id="ARBA00022723"/>
    </source>
</evidence>
<keyword evidence="3" id="KW-0862">Zinc</keyword>